<evidence type="ECO:0000313" key="6">
    <source>
        <dbReference type="EMBL" id="CAH1389913.1"/>
    </source>
</evidence>
<feature type="domain" description="OBP47-like" evidence="5">
    <location>
        <begin position="62"/>
        <end position="183"/>
    </location>
</feature>
<dbReference type="Gene3D" id="1.10.238.270">
    <property type="match status" value="1"/>
</dbReference>
<evidence type="ECO:0000256" key="3">
    <source>
        <dbReference type="ARBA" id="ARBA00022525"/>
    </source>
</evidence>
<dbReference type="InterPro" id="IPR052295">
    <property type="entry name" value="Odorant-binding_protein"/>
</dbReference>
<name>A0A4Y5RDB7_NEZVI</name>
<evidence type="ECO:0000259" key="5">
    <source>
        <dbReference type="Pfam" id="PF22651"/>
    </source>
</evidence>
<keyword evidence="4" id="KW-0732">Signal</keyword>
<proteinExistence type="evidence at transcript level"/>
<organism evidence="7">
    <name type="scientific">Nezara viridula</name>
    <name type="common">Southern green stink bug</name>
    <name type="synonym">Cimex viridulus</name>
    <dbReference type="NCBI Taxonomy" id="85310"/>
    <lineage>
        <taxon>Eukaryota</taxon>
        <taxon>Metazoa</taxon>
        <taxon>Ecdysozoa</taxon>
        <taxon>Arthropoda</taxon>
        <taxon>Hexapoda</taxon>
        <taxon>Insecta</taxon>
        <taxon>Pterygota</taxon>
        <taxon>Neoptera</taxon>
        <taxon>Paraneoptera</taxon>
        <taxon>Hemiptera</taxon>
        <taxon>Heteroptera</taxon>
        <taxon>Panheteroptera</taxon>
        <taxon>Pentatomomorpha</taxon>
        <taxon>Pentatomoidea</taxon>
        <taxon>Pentatomidae</taxon>
        <taxon>Pentatominae</taxon>
        <taxon>Nezara</taxon>
    </lineage>
</organism>
<keyword evidence="8" id="KW-1185">Reference proteome</keyword>
<feature type="chain" id="PRO_5040686038" evidence="4">
    <location>
        <begin position="25"/>
        <end position="198"/>
    </location>
</feature>
<evidence type="ECO:0000313" key="8">
    <source>
        <dbReference type="Proteomes" id="UP001152798"/>
    </source>
</evidence>
<dbReference type="PANTHER" id="PTHR21066">
    <property type="entry name" value="ODORANT-BINDING PROTEIN 59A-RELATED"/>
    <property type="match status" value="1"/>
</dbReference>
<gene>
    <name evidence="7" type="primary">OBP8</name>
    <name evidence="6" type="ORF">NEZAVI_LOCUS1203</name>
</gene>
<accession>A0A4Y5RDB7</accession>
<evidence type="ECO:0000256" key="1">
    <source>
        <dbReference type="ARBA" id="ARBA00004613"/>
    </source>
</evidence>
<evidence type="ECO:0000256" key="4">
    <source>
        <dbReference type="SAM" id="SignalP"/>
    </source>
</evidence>
<dbReference type="EMBL" id="OV725077">
    <property type="protein sequence ID" value="CAH1389913.1"/>
    <property type="molecule type" value="Genomic_DNA"/>
</dbReference>
<dbReference type="Proteomes" id="UP001152798">
    <property type="component" value="Chromosome 1"/>
</dbReference>
<comment type="subcellular location">
    <subcellularLocation>
        <location evidence="1">Secreted</location>
    </subcellularLocation>
</comment>
<protein>
    <submittedName>
        <fullName evidence="7">Odorant binding protein 8</fullName>
    </submittedName>
</protein>
<dbReference type="Pfam" id="PF22651">
    <property type="entry name" value="OBP47_like"/>
    <property type="match status" value="1"/>
</dbReference>
<reference evidence="7" key="1">
    <citation type="submission" date="2019-04" db="EMBL/GenBank/DDBJ databases">
        <title>Candidate genes coding for odorant binding proteins and chemosensory proteins identified from dissected antennae and mouthparts of the southern green stink bug Nezara viridula.</title>
        <authorList>
            <person name="Wu Z."/>
            <person name="Cui Y."/>
            <person name="Qu M."/>
            <person name="Lin J.-H."/>
        </authorList>
    </citation>
    <scope>NUCLEOTIDE SEQUENCE</scope>
</reference>
<sequence length="198" mass="22578">MNRLLGVKPLLLLCTACLVITSYGGVIVDECTSVQEKPPPLCCRYGDENNDTDKEEEMERNMKLCLTEYMGDLSRTPIGEDRISLLECVGECVFNYSRLLTPDLKLNKEHIMKMDEMVDEDPKWKAVDETALNTCLGKIEAEISDSAKCKSGSYQLVRCMVRERFFNCPKDAWTDSDECTEYKNVVQRCTGLIPELYE</sequence>
<evidence type="ECO:0000256" key="2">
    <source>
        <dbReference type="ARBA" id="ARBA00008098"/>
    </source>
</evidence>
<keyword evidence="3" id="KW-0964">Secreted</keyword>
<dbReference type="GO" id="GO:0005576">
    <property type="term" value="C:extracellular region"/>
    <property type="evidence" value="ECO:0007669"/>
    <property type="project" value="UniProtKB-SubCell"/>
</dbReference>
<dbReference type="AlphaFoldDB" id="A0A4Y5RDB7"/>
<dbReference type="InterPro" id="IPR054577">
    <property type="entry name" value="OBP47-like_dom"/>
</dbReference>
<comment type="similarity">
    <text evidence="2">Belongs to the PBP/GOBP family.</text>
</comment>
<dbReference type="EMBL" id="MK753153">
    <property type="protein sequence ID" value="QCZ25065.1"/>
    <property type="molecule type" value="mRNA"/>
</dbReference>
<reference evidence="6" key="2">
    <citation type="submission" date="2022-01" db="EMBL/GenBank/DDBJ databases">
        <authorList>
            <person name="King R."/>
        </authorList>
    </citation>
    <scope>NUCLEOTIDE SEQUENCE</scope>
</reference>
<feature type="signal peptide" evidence="4">
    <location>
        <begin position="1"/>
        <end position="24"/>
    </location>
</feature>
<evidence type="ECO:0000313" key="7">
    <source>
        <dbReference type="EMBL" id="QCZ25065.1"/>
    </source>
</evidence>
<dbReference type="OrthoDB" id="7730192at2759"/>